<dbReference type="Gene3D" id="1.20.5.1200">
    <property type="entry name" value="Alpha-tocopherol transfer"/>
    <property type="match status" value="1"/>
</dbReference>
<dbReference type="InterPro" id="IPR036865">
    <property type="entry name" value="CRAL-TRIO_dom_sf"/>
</dbReference>
<dbReference type="Pfam" id="PF00650">
    <property type="entry name" value="CRAL_TRIO"/>
    <property type="match status" value="1"/>
</dbReference>
<dbReference type="PROSITE" id="PS50191">
    <property type="entry name" value="CRAL_TRIO"/>
    <property type="match status" value="1"/>
</dbReference>
<name>T1JCV9_STRMM</name>
<dbReference type="PhylomeDB" id="T1JCV9"/>
<accession>T1JCV9</accession>
<evidence type="ECO:0000313" key="2">
    <source>
        <dbReference type="EnsemblMetazoa" id="SMAR011629-PA"/>
    </source>
</evidence>
<dbReference type="OMA" id="VQCDDSM"/>
<dbReference type="CDD" id="cd00170">
    <property type="entry name" value="SEC14"/>
    <property type="match status" value="1"/>
</dbReference>
<dbReference type="InterPro" id="IPR001251">
    <property type="entry name" value="CRAL-TRIO_dom"/>
</dbReference>
<dbReference type="PANTHER" id="PTHR10174">
    <property type="entry name" value="ALPHA-TOCOPHEROL TRANSFER PROTEIN-RELATED"/>
    <property type="match status" value="1"/>
</dbReference>
<proteinExistence type="predicted"/>
<dbReference type="EMBL" id="JH432085">
    <property type="status" value="NOT_ANNOTATED_CDS"/>
    <property type="molecule type" value="Genomic_DNA"/>
</dbReference>
<dbReference type="GO" id="GO:1902936">
    <property type="term" value="F:phosphatidylinositol bisphosphate binding"/>
    <property type="evidence" value="ECO:0007669"/>
    <property type="project" value="TreeGrafter"/>
</dbReference>
<dbReference type="GO" id="GO:0016020">
    <property type="term" value="C:membrane"/>
    <property type="evidence" value="ECO:0007669"/>
    <property type="project" value="TreeGrafter"/>
</dbReference>
<dbReference type="eggNOG" id="KOG1471">
    <property type="taxonomic scope" value="Eukaryota"/>
</dbReference>
<dbReference type="STRING" id="126957.T1JCV9"/>
<dbReference type="SMART" id="SM00516">
    <property type="entry name" value="SEC14"/>
    <property type="match status" value="1"/>
</dbReference>
<keyword evidence="3" id="KW-1185">Reference proteome</keyword>
<dbReference type="SMART" id="SM01100">
    <property type="entry name" value="CRAL_TRIO_N"/>
    <property type="match status" value="1"/>
</dbReference>
<dbReference type="Gene3D" id="3.40.525.10">
    <property type="entry name" value="CRAL-TRIO lipid binding domain"/>
    <property type="match status" value="1"/>
</dbReference>
<dbReference type="EnsemblMetazoa" id="SMAR011629-RA">
    <property type="protein sequence ID" value="SMAR011629-PA"/>
    <property type="gene ID" value="SMAR011629"/>
</dbReference>
<organism evidence="2 3">
    <name type="scientific">Strigamia maritima</name>
    <name type="common">European centipede</name>
    <name type="synonym">Geophilus maritimus</name>
    <dbReference type="NCBI Taxonomy" id="126957"/>
    <lineage>
        <taxon>Eukaryota</taxon>
        <taxon>Metazoa</taxon>
        <taxon>Ecdysozoa</taxon>
        <taxon>Arthropoda</taxon>
        <taxon>Myriapoda</taxon>
        <taxon>Chilopoda</taxon>
        <taxon>Pleurostigmophora</taxon>
        <taxon>Geophilomorpha</taxon>
        <taxon>Linotaeniidae</taxon>
        <taxon>Strigamia</taxon>
    </lineage>
</organism>
<dbReference type="Proteomes" id="UP000014500">
    <property type="component" value="Unassembled WGS sequence"/>
</dbReference>
<dbReference type="Pfam" id="PF03765">
    <property type="entry name" value="CRAL_TRIO_N"/>
    <property type="match status" value="1"/>
</dbReference>
<dbReference type="Gene3D" id="1.10.8.20">
    <property type="entry name" value="N-terminal domain of phosphatidylinositol transfer protein sec14p"/>
    <property type="match status" value="1"/>
</dbReference>
<dbReference type="PANTHER" id="PTHR10174:SF130">
    <property type="entry name" value="ALPHA-TOCOPHEROL TRANSFER PROTEIN-LIKE"/>
    <property type="match status" value="1"/>
</dbReference>
<protein>
    <recommendedName>
        <fullName evidence="1">CRAL-TRIO domain-containing protein</fullName>
    </recommendedName>
</protein>
<dbReference type="SUPFAM" id="SSF46938">
    <property type="entry name" value="CRAL/TRIO N-terminal domain"/>
    <property type="match status" value="1"/>
</dbReference>
<dbReference type="InterPro" id="IPR011074">
    <property type="entry name" value="CRAL/TRIO_N_dom"/>
</dbReference>
<reference evidence="2" key="2">
    <citation type="submission" date="2015-02" db="UniProtKB">
        <authorList>
            <consortium name="EnsemblMetazoa"/>
        </authorList>
    </citation>
    <scope>IDENTIFICATION</scope>
</reference>
<dbReference type="InterPro" id="IPR036273">
    <property type="entry name" value="CRAL/TRIO_N_dom_sf"/>
</dbReference>
<evidence type="ECO:0000313" key="3">
    <source>
        <dbReference type="Proteomes" id="UP000014500"/>
    </source>
</evidence>
<evidence type="ECO:0000259" key="1">
    <source>
        <dbReference type="PROSITE" id="PS50191"/>
    </source>
</evidence>
<dbReference type="SUPFAM" id="SSF52087">
    <property type="entry name" value="CRAL/TRIO domain"/>
    <property type="match status" value="1"/>
</dbReference>
<sequence length="330" mass="38608">MFTITTSAHRPDDSMLGADSGESELLRKKAEQELHEKPEWRDRDIQALRDMVLGEQELNCRMDDAFLLRFLRARKFDYDRAFQLLKNYYKIRLQFAYLYVNYRPSTLTSVFVHNMQIVLPDCDQYGRKVFIYNGGRGTNGRWNPEQCSLDDIYRANQMCLEMAIEEEESQINGFVAIVDMKDFGIHQAKHYRPAYAKRVISLIQDCFPGRFKGFHFVNENAIFDTLFVIVKQFLSDKIRNRVFCHGYDMTSLHRHVCADILPRELGGAKPPMDNSEFVREMLTKDDDFYANTKYGYCNASKIRDDEGKTIEKSYDGSSVVGSYYRKFCVE</sequence>
<dbReference type="HOGENOM" id="CLU_046597_1_3_1"/>
<dbReference type="AlphaFoldDB" id="T1JCV9"/>
<feature type="domain" description="CRAL-TRIO" evidence="1">
    <location>
        <begin position="116"/>
        <end position="273"/>
    </location>
</feature>
<dbReference type="PRINTS" id="PR00180">
    <property type="entry name" value="CRETINALDHBP"/>
</dbReference>
<reference evidence="3" key="1">
    <citation type="submission" date="2011-05" db="EMBL/GenBank/DDBJ databases">
        <authorList>
            <person name="Richards S.R."/>
            <person name="Qu J."/>
            <person name="Jiang H."/>
            <person name="Jhangiani S.N."/>
            <person name="Agravi P."/>
            <person name="Goodspeed R."/>
            <person name="Gross S."/>
            <person name="Mandapat C."/>
            <person name="Jackson L."/>
            <person name="Mathew T."/>
            <person name="Pu L."/>
            <person name="Thornton R."/>
            <person name="Saada N."/>
            <person name="Wilczek-Boney K.B."/>
            <person name="Lee S."/>
            <person name="Kovar C."/>
            <person name="Wu Y."/>
            <person name="Scherer S.E."/>
            <person name="Worley K.C."/>
            <person name="Muzny D.M."/>
            <person name="Gibbs R."/>
        </authorList>
    </citation>
    <scope>NUCLEOTIDE SEQUENCE</scope>
    <source>
        <strain evidence="3">Brora</strain>
    </source>
</reference>